<protein>
    <recommendedName>
        <fullName evidence="4 12">UDP-3-O-acyl-N-acetylglucosamine deacetylase</fullName>
        <shortName evidence="12">UDP-3-O-acyl-GlcNAc deacetylase</shortName>
        <ecNumber evidence="4 12">3.5.1.108</ecNumber>
    </recommendedName>
    <alternativeName>
        <fullName evidence="12">UDP-3-O-[R-3-hydroxymyristoyl]-N-acetylglucosamine deacetylase</fullName>
    </alternativeName>
</protein>
<comment type="pathway">
    <text evidence="3 12">Glycolipid biosynthesis; lipid IV(A) biosynthesis; lipid IV(A) from (3R)-3-hydroxytetradecanoyl-[acyl-carrier-protein] and UDP-N-acetyl-alpha-D-glucosamine: step 2/6.</text>
</comment>
<feature type="binding site" evidence="12">
    <location>
        <position position="235"/>
    </location>
    <ligand>
        <name>Zn(2+)</name>
        <dbReference type="ChEBI" id="CHEBI:29105"/>
    </ligand>
</feature>
<dbReference type="Pfam" id="PF03331">
    <property type="entry name" value="LpxC"/>
    <property type="match status" value="1"/>
</dbReference>
<dbReference type="PANTHER" id="PTHR33694">
    <property type="entry name" value="UDP-3-O-ACYL-N-ACETYLGLUCOSAMINE DEACETYLASE 1, MITOCHONDRIAL-RELATED"/>
    <property type="match status" value="1"/>
</dbReference>
<evidence type="ECO:0000256" key="9">
    <source>
        <dbReference type="ARBA" id="ARBA00022833"/>
    </source>
</evidence>
<name>A0A5B8NRF6_9CHRO</name>
<dbReference type="SUPFAM" id="SSF54211">
    <property type="entry name" value="Ribosomal protein S5 domain 2-like"/>
    <property type="match status" value="2"/>
</dbReference>
<gene>
    <name evidence="12" type="primary">lpxC</name>
    <name evidence="13" type="ORF">FRE64_14705</name>
</gene>
<evidence type="ECO:0000256" key="6">
    <source>
        <dbReference type="ARBA" id="ARBA00022556"/>
    </source>
</evidence>
<dbReference type="GO" id="GO:0009245">
    <property type="term" value="P:lipid A biosynthetic process"/>
    <property type="evidence" value="ECO:0007669"/>
    <property type="project" value="UniProtKB-UniRule"/>
</dbReference>
<dbReference type="PANTHER" id="PTHR33694:SF1">
    <property type="entry name" value="UDP-3-O-ACYL-N-ACETYLGLUCOSAMINE DEACETYLASE 1, MITOCHONDRIAL-RELATED"/>
    <property type="match status" value="1"/>
</dbReference>
<comment type="similarity">
    <text evidence="12">Belongs to the LpxC family.</text>
</comment>
<comment type="catalytic activity">
    <reaction evidence="11 12">
        <text>a UDP-3-O-[(3R)-3-hydroxyacyl]-N-acetyl-alpha-D-glucosamine + H2O = a UDP-3-O-[(3R)-3-hydroxyacyl]-alpha-D-glucosamine + acetate</text>
        <dbReference type="Rhea" id="RHEA:67816"/>
        <dbReference type="ChEBI" id="CHEBI:15377"/>
        <dbReference type="ChEBI" id="CHEBI:30089"/>
        <dbReference type="ChEBI" id="CHEBI:137740"/>
        <dbReference type="ChEBI" id="CHEBI:173225"/>
        <dbReference type="EC" id="3.5.1.108"/>
    </reaction>
</comment>
<keyword evidence="6 12" id="KW-0441">Lipid A biosynthesis</keyword>
<sequence length="276" mass="29926">MVEEQTLATSFTSSGVGLHSGEEVTVTVKPAQAGEGRYFVRTDLPEAPSISATVEAVSQTQLSTELQQGQATVRTVEHLLSALFGLGVDHARIEINGPEVPLLDGSALSWTQQIQRVGRVSCQVPKQKGLVLNSPVSVQEKDAIVAAFPADQTQLSYAVDYPVDAIGQQWLSWYPEKGDYESAIAPARTFVLAKQIEALQQAGLIKGGSLDNALVCGEQGWLNPPLRFANEPVRHKLLDLVGDLSLLGIFPQAHIFAYKASHHLHIRLAKELMRTT</sequence>
<feature type="binding site" evidence="12">
    <location>
        <position position="239"/>
    </location>
    <ligand>
        <name>Zn(2+)</name>
        <dbReference type="ChEBI" id="CHEBI:29105"/>
    </ligand>
</feature>
<dbReference type="Gene3D" id="3.30.230.20">
    <property type="entry name" value="lpxc deacetylase, domain 1"/>
    <property type="match status" value="1"/>
</dbReference>
<dbReference type="InterPro" id="IPR004463">
    <property type="entry name" value="UDP-acyl_GlcNac_deAcase"/>
</dbReference>
<dbReference type="InterPro" id="IPR015870">
    <property type="entry name" value="UDP-acyl_N-AcGlcN_deAcase_N"/>
</dbReference>
<reference evidence="13" key="1">
    <citation type="submission" date="2019-08" db="EMBL/GenBank/DDBJ databases">
        <title>Carotenoids and Carotenoid Binding Proteins in the Halophilic Cyanobacterium Euhalothece sp. ZM00.</title>
        <authorList>
            <person name="Cho S.M."/>
            <person name="Song J.Y."/>
            <person name="Park Y.-I."/>
        </authorList>
    </citation>
    <scope>NUCLEOTIDE SEQUENCE [LARGE SCALE GENOMIC DNA]</scope>
    <source>
        <strain evidence="13">Z-M001</strain>
    </source>
</reference>
<feature type="active site" description="Proton donor" evidence="12">
    <location>
        <position position="262"/>
    </location>
</feature>
<evidence type="ECO:0000256" key="1">
    <source>
        <dbReference type="ARBA" id="ARBA00001947"/>
    </source>
</evidence>
<keyword evidence="5 12" id="KW-0444">Lipid biosynthesis</keyword>
<dbReference type="EMBL" id="CP042326">
    <property type="protein sequence ID" value="QDZ41081.1"/>
    <property type="molecule type" value="Genomic_DNA"/>
</dbReference>
<accession>A0A5B8NRF6</accession>
<dbReference type="UniPathway" id="UPA00359">
    <property type="reaction ID" value="UER00478"/>
</dbReference>
<dbReference type="GO" id="GO:0016020">
    <property type="term" value="C:membrane"/>
    <property type="evidence" value="ECO:0007669"/>
    <property type="project" value="GOC"/>
</dbReference>
<evidence type="ECO:0000313" key="13">
    <source>
        <dbReference type="EMBL" id="QDZ41081.1"/>
    </source>
</evidence>
<dbReference type="HAMAP" id="MF_00388">
    <property type="entry name" value="LpxC"/>
    <property type="match status" value="1"/>
</dbReference>
<dbReference type="InterPro" id="IPR011334">
    <property type="entry name" value="UDP-acyl_GlcNac_deAcase_C"/>
</dbReference>
<keyword evidence="14" id="KW-1185">Reference proteome</keyword>
<dbReference type="EC" id="3.5.1.108" evidence="4 12"/>
<evidence type="ECO:0000256" key="4">
    <source>
        <dbReference type="ARBA" id="ARBA00012745"/>
    </source>
</evidence>
<keyword evidence="7 12" id="KW-0479">Metal-binding</keyword>
<dbReference type="OrthoDB" id="9772788at2"/>
<dbReference type="Proteomes" id="UP000318453">
    <property type="component" value="Chromosome"/>
</dbReference>
<evidence type="ECO:0000256" key="10">
    <source>
        <dbReference type="ARBA" id="ARBA00023098"/>
    </source>
</evidence>
<evidence type="ECO:0000313" key="14">
    <source>
        <dbReference type="Proteomes" id="UP000318453"/>
    </source>
</evidence>
<dbReference type="RefSeq" id="WP_146296918.1">
    <property type="nucleotide sequence ID" value="NZ_CP042326.1"/>
</dbReference>
<evidence type="ECO:0000256" key="11">
    <source>
        <dbReference type="ARBA" id="ARBA00024535"/>
    </source>
</evidence>
<evidence type="ECO:0000256" key="3">
    <source>
        <dbReference type="ARBA" id="ARBA00005002"/>
    </source>
</evidence>
<evidence type="ECO:0000256" key="5">
    <source>
        <dbReference type="ARBA" id="ARBA00022516"/>
    </source>
</evidence>
<feature type="binding site" evidence="12">
    <location>
        <position position="78"/>
    </location>
    <ligand>
        <name>Zn(2+)</name>
        <dbReference type="ChEBI" id="CHEBI:29105"/>
    </ligand>
</feature>
<evidence type="ECO:0000256" key="12">
    <source>
        <dbReference type="HAMAP-Rule" id="MF_00388"/>
    </source>
</evidence>
<organism evidence="13 14">
    <name type="scientific">Euhalothece natronophila Z-M001</name>
    <dbReference type="NCBI Taxonomy" id="522448"/>
    <lineage>
        <taxon>Bacteria</taxon>
        <taxon>Bacillati</taxon>
        <taxon>Cyanobacteriota</taxon>
        <taxon>Cyanophyceae</taxon>
        <taxon>Oscillatoriophycideae</taxon>
        <taxon>Chroococcales</taxon>
        <taxon>Halothecacae</taxon>
        <taxon>Halothece cluster</taxon>
        <taxon>Euhalothece</taxon>
    </lineage>
</organism>
<evidence type="ECO:0000256" key="2">
    <source>
        <dbReference type="ARBA" id="ARBA00002923"/>
    </source>
</evidence>
<evidence type="ECO:0000256" key="7">
    <source>
        <dbReference type="ARBA" id="ARBA00022723"/>
    </source>
</evidence>
<dbReference type="AlphaFoldDB" id="A0A5B8NRF6"/>
<comment type="function">
    <text evidence="2 12">Catalyzes the hydrolysis of UDP-3-O-myristoyl-N-acetylglucosamine to form UDP-3-O-myristoylglucosamine and acetate, the committed step in lipid A biosynthesis.</text>
</comment>
<dbReference type="InterPro" id="IPR020568">
    <property type="entry name" value="Ribosomal_Su5_D2-typ_SF"/>
</dbReference>
<evidence type="ECO:0000256" key="8">
    <source>
        <dbReference type="ARBA" id="ARBA00022801"/>
    </source>
</evidence>
<comment type="cofactor">
    <cofactor evidence="1 12">
        <name>Zn(2+)</name>
        <dbReference type="ChEBI" id="CHEBI:29105"/>
    </cofactor>
</comment>
<keyword evidence="8 12" id="KW-0378">Hydrolase</keyword>
<proteinExistence type="inferred from homology"/>
<dbReference type="GO" id="GO:0103117">
    <property type="term" value="F:UDP-3-O-acyl-N-acetylglucosamine deacetylase activity"/>
    <property type="evidence" value="ECO:0007669"/>
    <property type="project" value="UniProtKB-UniRule"/>
</dbReference>
<keyword evidence="9 12" id="KW-0862">Zinc</keyword>
<dbReference type="Gene3D" id="3.30.1700.10">
    <property type="entry name" value="lpxc deacetylase, domain 2"/>
    <property type="match status" value="1"/>
</dbReference>
<keyword evidence="10 12" id="KW-0443">Lipid metabolism</keyword>
<dbReference type="KEGG" id="enn:FRE64_14705"/>
<dbReference type="GO" id="GO:0046872">
    <property type="term" value="F:metal ion binding"/>
    <property type="evidence" value="ECO:0007669"/>
    <property type="project" value="UniProtKB-KW"/>
</dbReference>
<dbReference type="NCBIfam" id="TIGR00325">
    <property type="entry name" value="lpxC"/>
    <property type="match status" value="1"/>
</dbReference>